<dbReference type="PROSITE" id="PS00941">
    <property type="entry name" value="CARBOXYLESTERASE_B_2"/>
    <property type="match status" value="1"/>
</dbReference>
<feature type="signal peptide" evidence="5">
    <location>
        <begin position="1"/>
        <end position="20"/>
    </location>
</feature>
<proteinExistence type="inferred from homology"/>
<name>A0A8J4XY59_CHIOP</name>
<dbReference type="Gene3D" id="3.40.50.1820">
    <property type="entry name" value="alpha/beta hydrolase"/>
    <property type="match status" value="1"/>
</dbReference>
<keyword evidence="2" id="KW-0719">Serine esterase</keyword>
<evidence type="ECO:0000259" key="6">
    <source>
        <dbReference type="Pfam" id="PF00135"/>
    </source>
</evidence>
<comment type="similarity">
    <text evidence="1 5">Belongs to the type-B carboxylesterase/lipase family.</text>
</comment>
<feature type="chain" id="PRO_5035341169" description="Carboxylic ester hydrolase" evidence="5">
    <location>
        <begin position="21"/>
        <end position="383"/>
    </location>
</feature>
<gene>
    <name evidence="7" type="primary">EST6_5</name>
    <name evidence="7" type="ORF">GWK47_008651</name>
</gene>
<sequence>MRTLLLILLVGATLLTQATTEDKVEQVEVEEVVGTGGREEEGEVPVVMTSTGKTAGVRERSTGGKVFFSYYSIPFAKPPTGALRFKDPEMIQGWGGVREGSSLPPKCPQVGIASLLTGKSGIAMEGDEDCLYLNIFTPKAVDEAPLLPVMVFLHGGGYVSGSTTEYPPHVILNRDVVLVTVQYRLGVLGFMSTEDDVAPGNLGLKDQTLALSWLQRNAPKFGGDPLRVTLFGESAGGASVHLQVLTPRSIGGPVQARHPAVRHALSPWAMGAKHAEVAEYIGNIFNCTADEGSDTLVSCLQEVDALKLAAASSVLHEWLLFPILLGPRVDGQYLPADIEFLMKEGRHKRVDLITGITKHDGAIFTTSKYSPRVSIHYEEAHQI</sequence>
<dbReference type="Pfam" id="PF00135">
    <property type="entry name" value="COesterase"/>
    <property type="match status" value="1"/>
</dbReference>
<keyword evidence="5" id="KW-0732">Signal</keyword>
<dbReference type="PROSITE" id="PS00122">
    <property type="entry name" value="CARBOXYLESTERASE_B_1"/>
    <property type="match status" value="1"/>
</dbReference>
<accession>A0A8J4XY59</accession>
<keyword evidence="4" id="KW-0325">Glycoprotein</keyword>
<dbReference type="InterPro" id="IPR019826">
    <property type="entry name" value="Carboxylesterase_B_AS"/>
</dbReference>
<dbReference type="AlphaFoldDB" id="A0A8J4XY59"/>
<keyword evidence="8" id="KW-1185">Reference proteome</keyword>
<organism evidence="7 8">
    <name type="scientific">Chionoecetes opilio</name>
    <name type="common">Atlantic snow crab</name>
    <name type="synonym">Cancer opilio</name>
    <dbReference type="NCBI Taxonomy" id="41210"/>
    <lineage>
        <taxon>Eukaryota</taxon>
        <taxon>Metazoa</taxon>
        <taxon>Ecdysozoa</taxon>
        <taxon>Arthropoda</taxon>
        <taxon>Crustacea</taxon>
        <taxon>Multicrustacea</taxon>
        <taxon>Malacostraca</taxon>
        <taxon>Eumalacostraca</taxon>
        <taxon>Eucarida</taxon>
        <taxon>Decapoda</taxon>
        <taxon>Pleocyemata</taxon>
        <taxon>Brachyura</taxon>
        <taxon>Eubrachyura</taxon>
        <taxon>Majoidea</taxon>
        <taxon>Majidae</taxon>
        <taxon>Chionoecetes</taxon>
    </lineage>
</organism>
<evidence type="ECO:0000256" key="4">
    <source>
        <dbReference type="ARBA" id="ARBA00023180"/>
    </source>
</evidence>
<dbReference type="EMBL" id="JACEEZ010018473">
    <property type="protein sequence ID" value="KAG0716860.1"/>
    <property type="molecule type" value="Genomic_DNA"/>
</dbReference>
<feature type="domain" description="Carboxylesterase type B" evidence="6">
    <location>
        <begin position="44"/>
        <end position="372"/>
    </location>
</feature>
<evidence type="ECO:0000256" key="5">
    <source>
        <dbReference type="RuleBase" id="RU361235"/>
    </source>
</evidence>
<comment type="caution">
    <text evidence="7">The sequence shown here is derived from an EMBL/GenBank/DDBJ whole genome shotgun (WGS) entry which is preliminary data.</text>
</comment>
<evidence type="ECO:0000256" key="1">
    <source>
        <dbReference type="ARBA" id="ARBA00005964"/>
    </source>
</evidence>
<dbReference type="PANTHER" id="PTHR11559">
    <property type="entry name" value="CARBOXYLESTERASE"/>
    <property type="match status" value="1"/>
</dbReference>
<dbReference type="OrthoDB" id="6846267at2759"/>
<dbReference type="InterPro" id="IPR019819">
    <property type="entry name" value="Carboxylesterase_B_CS"/>
</dbReference>
<dbReference type="InterPro" id="IPR002018">
    <property type="entry name" value="CarbesteraseB"/>
</dbReference>
<evidence type="ECO:0000313" key="8">
    <source>
        <dbReference type="Proteomes" id="UP000770661"/>
    </source>
</evidence>
<evidence type="ECO:0000256" key="2">
    <source>
        <dbReference type="ARBA" id="ARBA00022487"/>
    </source>
</evidence>
<dbReference type="InterPro" id="IPR029058">
    <property type="entry name" value="AB_hydrolase_fold"/>
</dbReference>
<dbReference type="InterPro" id="IPR050309">
    <property type="entry name" value="Type-B_Carboxylest/Lipase"/>
</dbReference>
<dbReference type="SUPFAM" id="SSF53474">
    <property type="entry name" value="alpha/beta-Hydrolases"/>
    <property type="match status" value="1"/>
</dbReference>
<evidence type="ECO:0000313" key="7">
    <source>
        <dbReference type="EMBL" id="KAG0716860.1"/>
    </source>
</evidence>
<dbReference type="Proteomes" id="UP000770661">
    <property type="component" value="Unassembled WGS sequence"/>
</dbReference>
<keyword evidence="3 5" id="KW-0378">Hydrolase</keyword>
<evidence type="ECO:0000256" key="3">
    <source>
        <dbReference type="ARBA" id="ARBA00022801"/>
    </source>
</evidence>
<reference evidence="7" key="1">
    <citation type="submission" date="2020-07" db="EMBL/GenBank/DDBJ databases">
        <title>The High-quality genome of the commercially important snow crab, Chionoecetes opilio.</title>
        <authorList>
            <person name="Jeong J.-H."/>
            <person name="Ryu S."/>
        </authorList>
    </citation>
    <scope>NUCLEOTIDE SEQUENCE</scope>
    <source>
        <strain evidence="7">MADBK_172401_WGS</strain>
        <tissue evidence="7">Digestive gland</tissue>
    </source>
</reference>
<protein>
    <recommendedName>
        <fullName evidence="5">Carboxylic ester hydrolase</fullName>
        <ecNumber evidence="5">3.1.1.-</ecNumber>
    </recommendedName>
</protein>
<dbReference type="EC" id="3.1.1.-" evidence="5"/>
<dbReference type="GO" id="GO:0052689">
    <property type="term" value="F:carboxylic ester hydrolase activity"/>
    <property type="evidence" value="ECO:0007669"/>
    <property type="project" value="UniProtKB-KW"/>
</dbReference>